<dbReference type="HOGENOM" id="CLU_1222038_0_0_1"/>
<keyword evidence="1" id="KW-0472">Membrane</keyword>
<accession>F6RJ37</accession>
<reference evidence="3" key="1">
    <citation type="journal article" date="2002" name="Science">
        <title>The draft genome of Ciona intestinalis: insights into chordate and vertebrate origins.</title>
        <authorList>
            <person name="Dehal P."/>
            <person name="Satou Y."/>
            <person name="Campbell R.K."/>
            <person name="Chapman J."/>
            <person name="Degnan B."/>
            <person name="De Tomaso A."/>
            <person name="Davidson B."/>
            <person name="Di Gregorio A."/>
            <person name="Gelpke M."/>
            <person name="Goodstein D.M."/>
            <person name="Harafuji N."/>
            <person name="Hastings K.E."/>
            <person name="Ho I."/>
            <person name="Hotta K."/>
            <person name="Huang W."/>
            <person name="Kawashima T."/>
            <person name="Lemaire P."/>
            <person name="Martinez D."/>
            <person name="Meinertzhagen I.A."/>
            <person name="Necula S."/>
            <person name="Nonaka M."/>
            <person name="Putnam N."/>
            <person name="Rash S."/>
            <person name="Saiga H."/>
            <person name="Satake M."/>
            <person name="Terry A."/>
            <person name="Yamada L."/>
            <person name="Wang H.G."/>
            <person name="Awazu S."/>
            <person name="Azumi K."/>
            <person name="Boore J."/>
            <person name="Branno M."/>
            <person name="Chin-Bow S."/>
            <person name="DeSantis R."/>
            <person name="Doyle S."/>
            <person name="Francino P."/>
            <person name="Keys D.N."/>
            <person name="Haga S."/>
            <person name="Hayashi H."/>
            <person name="Hino K."/>
            <person name="Imai K.S."/>
            <person name="Inaba K."/>
            <person name="Kano S."/>
            <person name="Kobayashi K."/>
            <person name="Kobayashi M."/>
            <person name="Lee B.I."/>
            <person name="Makabe K.W."/>
            <person name="Manohar C."/>
            <person name="Matassi G."/>
            <person name="Medina M."/>
            <person name="Mochizuki Y."/>
            <person name="Mount S."/>
            <person name="Morishita T."/>
            <person name="Miura S."/>
            <person name="Nakayama A."/>
            <person name="Nishizaka S."/>
            <person name="Nomoto H."/>
            <person name="Ohta F."/>
            <person name="Oishi K."/>
            <person name="Rigoutsos I."/>
            <person name="Sano M."/>
            <person name="Sasaki A."/>
            <person name="Sasakura Y."/>
            <person name="Shoguchi E."/>
            <person name="Shin-i T."/>
            <person name="Spagnuolo A."/>
            <person name="Stainier D."/>
            <person name="Suzuki M.M."/>
            <person name="Tassy O."/>
            <person name="Takatori N."/>
            <person name="Tokuoka M."/>
            <person name="Yagi K."/>
            <person name="Yoshizaki F."/>
            <person name="Wada S."/>
            <person name="Zhang C."/>
            <person name="Hyatt P.D."/>
            <person name="Larimer F."/>
            <person name="Detter C."/>
            <person name="Doggett N."/>
            <person name="Glavina T."/>
            <person name="Hawkins T."/>
            <person name="Richardson P."/>
            <person name="Lucas S."/>
            <person name="Kohara Y."/>
            <person name="Levine M."/>
            <person name="Satoh N."/>
            <person name="Rokhsar D.S."/>
        </authorList>
    </citation>
    <scope>NUCLEOTIDE SEQUENCE [LARGE SCALE GENOMIC DNA]</scope>
</reference>
<keyword evidence="3" id="KW-1185">Reference proteome</keyword>
<dbReference type="InParanoid" id="F6RJ37"/>
<dbReference type="EMBL" id="EAAA01000548">
    <property type="status" value="NOT_ANNOTATED_CDS"/>
    <property type="molecule type" value="Genomic_DNA"/>
</dbReference>
<organism evidence="2 3">
    <name type="scientific">Ciona intestinalis</name>
    <name type="common">Transparent sea squirt</name>
    <name type="synonym">Ascidia intestinalis</name>
    <dbReference type="NCBI Taxonomy" id="7719"/>
    <lineage>
        <taxon>Eukaryota</taxon>
        <taxon>Metazoa</taxon>
        <taxon>Chordata</taxon>
        <taxon>Tunicata</taxon>
        <taxon>Ascidiacea</taxon>
        <taxon>Phlebobranchia</taxon>
        <taxon>Cionidae</taxon>
        <taxon>Ciona</taxon>
    </lineage>
</organism>
<feature type="transmembrane region" description="Helical" evidence="1">
    <location>
        <begin position="64"/>
        <end position="86"/>
    </location>
</feature>
<feature type="transmembrane region" description="Helical" evidence="1">
    <location>
        <begin position="142"/>
        <end position="163"/>
    </location>
</feature>
<evidence type="ECO:0000256" key="1">
    <source>
        <dbReference type="SAM" id="Phobius"/>
    </source>
</evidence>
<dbReference type="AlphaFoldDB" id="F6RJ37"/>
<sequence length="227" mass="26082">MEFNISNTTIFPSLEESALKDNVVRAAYRAVSLLFIVADFYLVAALLTYELTLNKNKARGGRPLRALCILAATISLLHQILQQFLLMEYSGKSDTACMVNMCLKSTVFNLQVTTTYVFLWKRQRMSYANPALRHLRTKFMEVLTWVVMVLLLVNPFIMLGFQFKGKLYEVQRNKCVVLKQPTVEQIPYIAVAFSYSFIEITLIYLYLNPLYKNRSNRLSDVSKNAAC</sequence>
<reference evidence="2" key="3">
    <citation type="submission" date="2025-08" db="UniProtKB">
        <authorList>
            <consortium name="Ensembl"/>
        </authorList>
    </citation>
    <scope>IDENTIFICATION</scope>
</reference>
<protein>
    <recommendedName>
        <fullName evidence="4">G-protein coupled receptors family 1 profile domain-containing protein</fullName>
    </recommendedName>
</protein>
<dbReference type="Proteomes" id="UP000008144">
    <property type="component" value="Chromosome 10"/>
</dbReference>
<evidence type="ECO:0000313" key="2">
    <source>
        <dbReference type="Ensembl" id="ENSCINP00000025440.2"/>
    </source>
</evidence>
<evidence type="ECO:0008006" key="4">
    <source>
        <dbReference type="Google" id="ProtNLM"/>
    </source>
</evidence>
<feature type="transmembrane region" description="Helical" evidence="1">
    <location>
        <begin position="26"/>
        <end position="52"/>
    </location>
</feature>
<reference evidence="2" key="2">
    <citation type="journal article" date="2008" name="Genome Biol.">
        <title>Improved genome assembly and evidence-based global gene model set for the chordate Ciona intestinalis: new insight into intron and operon populations.</title>
        <authorList>
            <person name="Satou Y."/>
            <person name="Mineta K."/>
            <person name="Ogasawara M."/>
            <person name="Sasakura Y."/>
            <person name="Shoguchi E."/>
            <person name="Ueno K."/>
            <person name="Yamada L."/>
            <person name="Matsumoto J."/>
            <person name="Wasserscheid J."/>
            <person name="Dewar K."/>
            <person name="Wiley G.B."/>
            <person name="Macmil S.L."/>
            <person name="Roe B.A."/>
            <person name="Zeller R.W."/>
            <person name="Hastings K.E."/>
            <person name="Lemaire P."/>
            <person name="Lindquist E."/>
            <person name="Endo T."/>
            <person name="Hotta K."/>
            <person name="Inaba K."/>
        </authorList>
    </citation>
    <scope>NUCLEOTIDE SEQUENCE [LARGE SCALE GENOMIC DNA]</scope>
    <source>
        <strain evidence="2">wild type</strain>
    </source>
</reference>
<dbReference type="GeneTree" id="ENSGT00580000082143"/>
<evidence type="ECO:0000313" key="3">
    <source>
        <dbReference type="Proteomes" id="UP000008144"/>
    </source>
</evidence>
<proteinExistence type="predicted"/>
<keyword evidence="1" id="KW-1133">Transmembrane helix</keyword>
<feature type="transmembrane region" description="Helical" evidence="1">
    <location>
        <begin position="98"/>
        <end position="121"/>
    </location>
</feature>
<feature type="transmembrane region" description="Helical" evidence="1">
    <location>
        <begin position="186"/>
        <end position="207"/>
    </location>
</feature>
<reference evidence="2" key="4">
    <citation type="submission" date="2025-09" db="UniProtKB">
        <authorList>
            <consortium name="Ensembl"/>
        </authorList>
    </citation>
    <scope>IDENTIFICATION</scope>
</reference>
<keyword evidence="1" id="KW-0812">Transmembrane</keyword>
<dbReference type="Ensembl" id="ENSCINT00000025686.2">
    <property type="protein sequence ID" value="ENSCINP00000025440.2"/>
    <property type="gene ID" value="ENSCING00000013975.2"/>
</dbReference>
<name>F6RJ37_CIOIN</name>